<evidence type="ECO:0000313" key="1">
    <source>
        <dbReference type="EMBL" id="QDU11064.1"/>
    </source>
</evidence>
<accession>A0A517X0P6</accession>
<sequence>MLAKIFAKLFMRKNDVIDYVVVDSGVFCKKRDGTVVEGFHWSDVDQIEVYKVDLMIYDEVALLFKTENAKHEILEGHSAFQELISELHHYFDVRESWYLDAIEKPFETNWKTLYKKSS</sequence>
<name>A0A517X0P6_9PLAN</name>
<evidence type="ECO:0000313" key="2">
    <source>
        <dbReference type="Proteomes" id="UP000318384"/>
    </source>
</evidence>
<dbReference type="EMBL" id="CP037422">
    <property type="protein sequence ID" value="QDU11064.1"/>
    <property type="molecule type" value="Genomic_DNA"/>
</dbReference>
<proteinExistence type="predicted"/>
<dbReference type="RefSeq" id="WP_145178912.1">
    <property type="nucleotide sequence ID" value="NZ_CP037422.1"/>
</dbReference>
<gene>
    <name evidence="1" type="ORF">V202x_44800</name>
</gene>
<dbReference type="Proteomes" id="UP000318384">
    <property type="component" value="Chromosome"/>
</dbReference>
<reference evidence="1 2" key="1">
    <citation type="submission" date="2019-03" db="EMBL/GenBank/DDBJ databases">
        <title>Deep-cultivation of Planctomycetes and their phenomic and genomic characterization uncovers novel biology.</title>
        <authorList>
            <person name="Wiegand S."/>
            <person name="Jogler M."/>
            <person name="Boedeker C."/>
            <person name="Pinto D."/>
            <person name="Vollmers J."/>
            <person name="Rivas-Marin E."/>
            <person name="Kohn T."/>
            <person name="Peeters S.H."/>
            <person name="Heuer A."/>
            <person name="Rast P."/>
            <person name="Oberbeckmann S."/>
            <person name="Bunk B."/>
            <person name="Jeske O."/>
            <person name="Meyerdierks A."/>
            <person name="Storesund J.E."/>
            <person name="Kallscheuer N."/>
            <person name="Luecker S."/>
            <person name="Lage O.M."/>
            <person name="Pohl T."/>
            <person name="Merkel B.J."/>
            <person name="Hornburger P."/>
            <person name="Mueller R.-W."/>
            <person name="Bruemmer F."/>
            <person name="Labrenz M."/>
            <person name="Spormann A.M."/>
            <person name="Op den Camp H."/>
            <person name="Overmann J."/>
            <person name="Amann R."/>
            <person name="Jetten M.S.M."/>
            <person name="Mascher T."/>
            <person name="Medema M.H."/>
            <person name="Devos D.P."/>
            <person name="Kaster A.-K."/>
            <person name="Ovreas L."/>
            <person name="Rohde M."/>
            <person name="Galperin M.Y."/>
            <person name="Jogler C."/>
        </authorList>
    </citation>
    <scope>NUCLEOTIDE SEQUENCE [LARGE SCALE GENOMIC DNA]</scope>
    <source>
        <strain evidence="1 2">V202</strain>
    </source>
</reference>
<keyword evidence="2" id="KW-1185">Reference proteome</keyword>
<dbReference type="OrthoDB" id="290763at2"/>
<protein>
    <submittedName>
        <fullName evidence="1">Uncharacterized protein</fullName>
    </submittedName>
</protein>
<organism evidence="1 2">
    <name type="scientific">Gimesia aquarii</name>
    <dbReference type="NCBI Taxonomy" id="2527964"/>
    <lineage>
        <taxon>Bacteria</taxon>
        <taxon>Pseudomonadati</taxon>
        <taxon>Planctomycetota</taxon>
        <taxon>Planctomycetia</taxon>
        <taxon>Planctomycetales</taxon>
        <taxon>Planctomycetaceae</taxon>
        <taxon>Gimesia</taxon>
    </lineage>
</organism>
<dbReference type="AlphaFoldDB" id="A0A517X0P6"/>